<evidence type="ECO:0000256" key="10">
    <source>
        <dbReference type="ARBA" id="ARBA00031066"/>
    </source>
</evidence>
<name>A0ABP0KU31_9DINO</name>
<comment type="subcellular location">
    <subcellularLocation>
        <location evidence="2">Membrane</location>
        <topology evidence="2">Peripheral membrane protein</topology>
    </subcellularLocation>
</comment>
<evidence type="ECO:0000256" key="5">
    <source>
        <dbReference type="ARBA" id="ARBA00022781"/>
    </source>
</evidence>
<comment type="function">
    <text evidence="1">Produces ATP from ADP in the presence of a proton gradient across the membrane. The gamma chain is believed to be important in regulating ATPase activity and the flow of protons through the CF(0) complex.</text>
</comment>
<evidence type="ECO:0000256" key="3">
    <source>
        <dbReference type="ARBA" id="ARBA00007681"/>
    </source>
</evidence>
<evidence type="ECO:0000256" key="2">
    <source>
        <dbReference type="ARBA" id="ARBA00004170"/>
    </source>
</evidence>
<dbReference type="PANTHER" id="PTHR11693">
    <property type="entry name" value="ATP SYNTHASE GAMMA CHAIN"/>
    <property type="match status" value="1"/>
</dbReference>
<evidence type="ECO:0000256" key="7">
    <source>
        <dbReference type="ARBA" id="ARBA00023136"/>
    </source>
</evidence>
<keyword evidence="4" id="KW-0813">Transport</keyword>
<evidence type="ECO:0000256" key="6">
    <source>
        <dbReference type="ARBA" id="ARBA00023065"/>
    </source>
</evidence>
<dbReference type="Pfam" id="PF00231">
    <property type="entry name" value="ATP-synt"/>
    <property type="match status" value="1"/>
</dbReference>
<evidence type="ECO:0000313" key="13">
    <source>
        <dbReference type="Proteomes" id="UP001642464"/>
    </source>
</evidence>
<protein>
    <recommendedName>
        <fullName evidence="10">F-ATPase gamma subunit</fullName>
    </recommendedName>
</protein>
<proteinExistence type="inferred from homology"/>
<dbReference type="EMBL" id="CAXAMM010012780">
    <property type="protein sequence ID" value="CAK9029735.1"/>
    <property type="molecule type" value="Genomic_DNA"/>
</dbReference>
<dbReference type="Gene3D" id="1.10.287.80">
    <property type="entry name" value="ATP synthase, gamma subunit, helix hairpin domain"/>
    <property type="match status" value="2"/>
</dbReference>
<feature type="chain" id="PRO_5046570099" description="F-ATPase gamma subunit" evidence="11">
    <location>
        <begin position="17"/>
        <end position="387"/>
    </location>
</feature>
<keyword evidence="9" id="KW-0066">ATP synthesis</keyword>
<dbReference type="SUPFAM" id="SSF52943">
    <property type="entry name" value="ATP synthase (F1-ATPase), gamma subunit"/>
    <property type="match status" value="1"/>
</dbReference>
<evidence type="ECO:0000313" key="12">
    <source>
        <dbReference type="EMBL" id="CAK9029735.1"/>
    </source>
</evidence>
<evidence type="ECO:0000256" key="8">
    <source>
        <dbReference type="ARBA" id="ARBA00023196"/>
    </source>
</evidence>
<keyword evidence="5" id="KW-0375">Hydrogen ion transport</keyword>
<evidence type="ECO:0000256" key="9">
    <source>
        <dbReference type="ARBA" id="ARBA00023310"/>
    </source>
</evidence>
<evidence type="ECO:0000256" key="1">
    <source>
        <dbReference type="ARBA" id="ARBA00003456"/>
    </source>
</evidence>
<dbReference type="NCBIfam" id="TIGR01146">
    <property type="entry name" value="ATPsyn_F1gamma"/>
    <property type="match status" value="1"/>
</dbReference>
<gene>
    <name evidence="12" type="ORF">SCF082_LOCUS18922</name>
</gene>
<dbReference type="PRINTS" id="PR00126">
    <property type="entry name" value="ATPASEGAMMA"/>
</dbReference>
<reference evidence="12 13" key="1">
    <citation type="submission" date="2024-02" db="EMBL/GenBank/DDBJ databases">
        <authorList>
            <person name="Chen Y."/>
            <person name="Shah S."/>
            <person name="Dougan E. K."/>
            <person name="Thang M."/>
            <person name="Chan C."/>
        </authorList>
    </citation>
    <scope>NUCLEOTIDE SEQUENCE [LARGE SCALE GENOMIC DNA]</scope>
</reference>
<accession>A0ABP0KU31</accession>
<comment type="caution">
    <text evidence="12">The sequence shown here is derived from an EMBL/GenBank/DDBJ whole genome shotgun (WGS) entry which is preliminary data.</text>
</comment>
<dbReference type="PANTHER" id="PTHR11693:SF41">
    <property type="entry name" value="ATP SYNTHASE GAMMA CHAIN, CHLOROPLASTIC"/>
    <property type="match status" value="1"/>
</dbReference>
<keyword evidence="8" id="KW-0139">CF(1)</keyword>
<dbReference type="CDD" id="cd12151">
    <property type="entry name" value="F1-ATPase_gamma"/>
    <property type="match status" value="1"/>
</dbReference>
<dbReference type="InterPro" id="IPR000131">
    <property type="entry name" value="ATP_synth_F1_gsu"/>
</dbReference>
<organism evidence="12 13">
    <name type="scientific">Durusdinium trenchii</name>
    <dbReference type="NCBI Taxonomy" id="1381693"/>
    <lineage>
        <taxon>Eukaryota</taxon>
        <taxon>Sar</taxon>
        <taxon>Alveolata</taxon>
        <taxon>Dinophyceae</taxon>
        <taxon>Suessiales</taxon>
        <taxon>Symbiodiniaceae</taxon>
        <taxon>Durusdinium</taxon>
    </lineage>
</organism>
<keyword evidence="7" id="KW-0472">Membrane</keyword>
<keyword evidence="13" id="KW-1185">Reference proteome</keyword>
<dbReference type="InterPro" id="IPR035968">
    <property type="entry name" value="ATP_synth_F1_ATPase_gsu"/>
</dbReference>
<keyword evidence="6" id="KW-0406">Ion transport</keyword>
<comment type="similarity">
    <text evidence="3">Belongs to the ATPase gamma chain family.</text>
</comment>
<keyword evidence="11" id="KW-0732">Signal</keyword>
<feature type="signal peptide" evidence="11">
    <location>
        <begin position="1"/>
        <end position="16"/>
    </location>
</feature>
<sequence>MARGLLMLALAVAVVAVLNVLQTAFVGSPRSTPTRQLSSRDQSKVCRFPGDKRLKDRWTSVGKTGKLTDAMRLVAAAKVRAAQAGVEKARPFSDELLSMIKGLVKKLKGSGLEADLPMLRVPDKVNNVGILVITAQRGLCGAYNAFVMKKLKARVGDLNEQGIVPKLFIVGKKGVSGLRTRLNVEKFNYTEETEFWPMPDTITAKESTAIAETIENYFLAGEVDKIEICYSRFINLISNEPAIRTLLPLSATGMEDPEDETFKLTTEDGKLKVEKEKVKAAKAKEIEADVIFDQILLNSMLPLYLNSQLLSLLYDAQASELSSRMNAMKTATDNAKEIQKKLLLAYNKTPGYVKDLLSIGMGSQYSRYTGTCHIHFGSSAQPGKKEL</sequence>
<dbReference type="Proteomes" id="UP001642464">
    <property type="component" value="Unassembled WGS sequence"/>
</dbReference>
<evidence type="ECO:0000256" key="4">
    <source>
        <dbReference type="ARBA" id="ARBA00022448"/>
    </source>
</evidence>
<dbReference type="Gene3D" id="3.40.1380.10">
    <property type="match status" value="1"/>
</dbReference>
<evidence type="ECO:0000256" key="11">
    <source>
        <dbReference type="SAM" id="SignalP"/>
    </source>
</evidence>